<evidence type="ECO:0000313" key="2">
    <source>
        <dbReference type="EMBL" id="TXB65310.1"/>
    </source>
</evidence>
<dbReference type="RefSeq" id="WP_147100230.1">
    <property type="nucleotide sequence ID" value="NZ_VOOS01000003.1"/>
</dbReference>
<keyword evidence="3" id="KW-1185">Reference proteome</keyword>
<reference evidence="2 3" key="1">
    <citation type="submission" date="2019-08" db="EMBL/GenBank/DDBJ databases">
        <title>Genome of Vicingus serpentipes NCIMB 15042.</title>
        <authorList>
            <person name="Bowman J.P."/>
        </authorList>
    </citation>
    <scope>NUCLEOTIDE SEQUENCE [LARGE SCALE GENOMIC DNA]</scope>
    <source>
        <strain evidence="2 3">NCIMB 15042</strain>
    </source>
</reference>
<feature type="coiled-coil region" evidence="1">
    <location>
        <begin position="82"/>
        <end position="120"/>
    </location>
</feature>
<dbReference type="Proteomes" id="UP000321721">
    <property type="component" value="Unassembled WGS sequence"/>
</dbReference>
<dbReference type="AlphaFoldDB" id="A0A5C6RUW4"/>
<comment type="caution">
    <text evidence="2">The sequence shown here is derived from an EMBL/GenBank/DDBJ whole genome shotgun (WGS) entry which is preliminary data.</text>
</comment>
<accession>A0A5C6RUW4</accession>
<protein>
    <submittedName>
        <fullName evidence="2">Uncharacterized protein</fullName>
    </submittedName>
</protein>
<keyword evidence="1" id="KW-0175">Coiled coil</keyword>
<dbReference type="EMBL" id="VOOS01000003">
    <property type="protein sequence ID" value="TXB65310.1"/>
    <property type="molecule type" value="Genomic_DNA"/>
</dbReference>
<name>A0A5C6RUW4_9FLAO</name>
<proteinExistence type="predicted"/>
<evidence type="ECO:0000313" key="3">
    <source>
        <dbReference type="Proteomes" id="UP000321721"/>
    </source>
</evidence>
<sequence length="126" mass="14951">MDILEFANSSYSVNLRKLTRKSRLGFGYKEIKEIRIQDILIMNKHKELIKIYFGLDKITFMDDILDELGISEEMRIEKPGKIKDLEERNKIVAQALETVKEQKKIEVAAFREMAKEMREELKKEQE</sequence>
<gene>
    <name evidence="2" type="ORF">FRY74_07770</name>
</gene>
<evidence type="ECO:0000256" key="1">
    <source>
        <dbReference type="SAM" id="Coils"/>
    </source>
</evidence>
<organism evidence="2 3">
    <name type="scientific">Vicingus serpentipes</name>
    <dbReference type="NCBI Taxonomy" id="1926625"/>
    <lineage>
        <taxon>Bacteria</taxon>
        <taxon>Pseudomonadati</taxon>
        <taxon>Bacteroidota</taxon>
        <taxon>Flavobacteriia</taxon>
        <taxon>Flavobacteriales</taxon>
        <taxon>Vicingaceae</taxon>
        <taxon>Vicingus</taxon>
    </lineage>
</organism>